<keyword evidence="3" id="KW-0227">DNA damage</keyword>
<dbReference type="InterPro" id="IPR036890">
    <property type="entry name" value="HATPase_C_sf"/>
</dbReference>
<dbReference type="InterPro" id="IPR002099">
    <property type="entry name" value="MutL/Mlh/PMS"/>
</dbReference>
<dbReference type="EnsemblMetazoa" id="CLYHEMT000885.3">
    <property type="protein sequence ID" value="CLYHEMP000885.3"/>
    <property type="gene ID" value="CLYHEMG000885"/>
</dbReference>
<dbReference type="NCBIfam" id="TIGR00585">
    <property type="entry name" value="mutl"/>
    <property type="match status" value="1"/>
</dbReference>
<comment type="subcellular location">
    <subcellularLocation>
        <location evidence="1">Nucleus</location>
    </subcellularLocation>
</comment>
<dbReference type="GO" id="GO:0006298">
    <property type="term" value="P:mismatch repair"/>
    <property type="evidence" value="ECO:0007669"/>
    <property type="project" value="InterPro"/>
</dbReference>
<evidence type="ECO:0000313" key="9">
    <source>
        <dbReference type="Proteomes" id="UP000594262"/>
    </source>
</evidence>
<feature type="region of interest" description="Disordered" evidence="6">
    <location>
        <begin position="403"/>
        <end position="436"/>
    </location>
</feature>
<dbReference type="FunFam" id="3.30.230.10:FF:000014">
    <property type="entry name" value="DNA mismatch repair protein Mlh1"/>
    <property type="match status" value="1"/>
</dbReference>
<keyword evidence="9" id="KW-1185">Reference proteome</keyword>
<keyword evidence="5" id="KW-0539">Nucleus</keyword>
<proteinExistence type="inferred from homology"/>
<dbReference type="InterPro" id="IPR032189">
    <property type="entry name" value="Mlh1_C"/>
</dbReference>
<evidence type="ECO:0000256" key="5">
    <source>
        <dbReference type="ARBA" id="ARBA00023242"/>
    </source>
</evidence>
<evidence type="ECO:0000256" key="1">
    <source>
        <dbReference type="ARBA" id="ARBA00004123"/>
    </source>
</evidence>
<dbReference type="Gene3D" id="3.30.230.10">
    <property type="match status" value="1"/>
</dbReference>
<evidence type="ECO:0000256" key="3">
    <source>
        <dbReference type="ARBA" id="ARBA00022763"/>
    </source>
</evidence>
<evidence type="ECO:0000256" key="6">
    <source>
        <dbReference type="SAM" id="MobiDB-lite"/>
    </source>
</evidence>
<dbReference type="GO" id="GO:0016887">
    <property type="term" value="F:ATP hydrolysis activity"/>
    <property type="evidence" value="ECO:0007669"/>
    <property type="project" value="InterPro"/>
</dbReference>
<dbReference type="SUPFAM" id="SSF54211">
    <property type="entry name" value="Ribosomal protein S5 domain 2-like"/>
    <property type="match status" value="1"/>
</dbReference>
<dbReference type="InterPro" id="IPR038973">
    <property type="entry name" value="MutL/Mlh/Pms-like"/>
</dbReference>
<feature type="compositionally biased region" description="Basic and acidic residues" evidence="6">
    <location>
        <begin position="403"/>
        <end position="414"/>
    </location>
</feature>
<dbReference type="GO" id="GO:0032389">
    <property type="term" value="C:MutLalpha complex"/>
    <property type="evidence" value="ECO:0007669"/>
    <property type="project" value="TreeGrafter"/>
</dbReference>
<dbReference type="OrthoDB" id="5964820at2759"/>
<dbReference type="GO" id="GO:0140664">
    <property type="term" value="F:ATP-dependent DNA damage sensor activity"/>
    <property type="evidence" value="ECO:0007669"/>
    <property type="project" value="InterPro"/>
</dbReference>
<dbReference type="Proteomes" id="UP000594262">
    <property type="component" value="Unplaced"/>
</dbReference>
<dbReference type="Pfam" id="PF01119">
    <property type="entry name" value="DNA_mis_repair"/>
    <property type="match status" value="1"/>
</dbReference>
<name>A0A7M5ULG7_9CNID</name>
<organism evidence="8 9">
    <name type="scientific">Clytia hemisphaerica</name>
    <dbReference type="NCBI Taxonomy" id="252671"/>
    <lineage>
        <taxon>Eukaryota</taxon>
        <taxon>Metazoa</taxon>
        <taxon>Cnidaria</taxon>
        <taxon>Hydrozoa</taxon>
        <taxon>Hydroidolina</taxon>
        <taxon>Leptothecata</taxon>
        <taxon>Obeliida</taxon>
        <taxon>Clytiidae</taxon>
        <taxon>Clytia</taxon>
    </lineage>
</organism>
<protein>
    <recommendedName>
        <fullName evidence="7">DNA mismatch repair protein S5 domain-containing protein</fullName>
    </recommendedName>
</protein>
<dbReference type="InterPro" id="IPR013507">
    <property type="entry name" value="DNA_mismatch_S5_2-like"/>
</dbReference>
<dbReference type="InterPro" id="IPR020568">
    <property type="entry name" value="Ribosomal_Su5_D2-typ_SF"/>
</dbReference>
<dbReference type="AlphaFoldDB" id="A0A7M5ULG7"/>
<feature type="domain" description="DNA mismatch repair protein S5" evidence="7">
    <location>
        <begin position="105"/>
        <end position="224"/>
    </location>
</feature>
<evidence type="ECO:0000256" key="2">
    <source>
        <dbReference type="ARBA" id="ARBA00006082"/>
    </source>
</evidence>
<dbReference type="GO" id="GO:0005524">
    <property type="term" value="F:ATP binding"/>
    <property type="evidence" value="ECO:0007669"/>
    <property type="project" value="InterPro"/>
</dbReference>
<dbReference type="CDD" id="cd03483">
    <property type="entry name" value="MutL_Trans_MLH1"/>
    <property type="match status" value="1"/>
</dbReference>
<dbReference type="Pfam" id="PF16413">
    <property type="entry name" value="Mlh1_C"/>
    <property type="match status" value="1"/>
</dbReference>
<dbReference type="GO" id="GO:0030983">
    <property type="term" value="F:mismatched DNA binding"/>
    <property type="evidence" value="ECO:0007669"/>
    <property type="project" value="InterPro"/>
</dbReference>
<evidence type="ECO:0000313" key="8">
    <source>
        <dbReference type="EnsemblMetazoa" id="CLYHEMP000885.3"/>
    </source>
</evidence>
<comment type="similarity">
    <text evidence="2">Belongs to the DNA mismatch repair MutL/HexB family.</text>
</comment>
<dbReference type="SUPFAM" id="SSF55874">
    <property type="entry name" value="ATPase domain of HSP90 chaperone/DNA topoisomerase II/histidine kinase"/>
    <property type="match status" value="1"/>
</dbReference>
<dbReference type="SMART" id="SM01340">
    <property type="entry name" value="DNA_mis_repair"/>
    <property type="match status" value="1"/>
</dbReference>
<evidence type="ECO:0000259" key="7">
    <source>
        <dbReference type="SMART" id="SM01340"/>
    </source>
</evidence>
<reference evidence="8" key="1">
    <citation type="submission" date="2021-01" db="UniProtKB">
        <authorList>
            <consortium name="EnsemblMetazoa"/>
        </authorList>
    </citation>
    <scope>IDENTIFICATION</scope>
</reference>
<keyword evidence="4" id="KW-0234">DNA repair</keyword>
<dbReference type="InterPro" id="IPR014721">
    <property type="entry name" value="Ribsml_uS5_D2-typ_fold_subgr"/>
</dbReference>
<accession>A0A7M5ULG7</accession>
<dbReference type="PANTHER" id="PTHR10073">
    <property type="entry name" value="DNA MISMATCH REPAIR PROTEIN MLH, PMS, MUTL"/>
    <property type="match status" value="1"/>
</dbReference>
<dbReference type="Gene3D" id="3.30.565.10">
    <property type="entry name" value="Histidine kinase-like ATPase, C-terminal domain"/>
    <property type="match status" value="2"/>
</dbReference>
<sequence>QVIVKDGGLKLLQIQDDGCGIRKEDMHIVCERFTTSTQITVEDLFYNVAVRRKALRNTNEEHAKIVDVISKYAIHNPSVGFSLKKVGNSVGDVRTSPKSTVIDNIKTIYGPTLSKELLEVTHEDTQYAFKMHAFVSNANYSIKKCTLLLFINHRLVESTALRKALDAVYVNYLPKDKHPFMYMSLELNPINLDVNVHPTKHEVKFLHEEAIIESIQKCVETKLLGSNESRQYYTQSLIPKMLSAGVDCPVADIVQGNQSDKNNNANEGESEKKKLYAHQMVRTDAREQKIEAFFPYKAQVKSPTQCSKVTEETVNQTSHVNKENVETYGASNATISTVDSELHENEYSNTSNQNGIPDDQSSAHVTEVNDLPCEERKENGREEATTINLLQDEEGDVQMKDVEQNTRRGDEHSNNTHQKRHAADVKQPVAKSSSKISSTACDERTIKLTSIRNLKRQIEDNEHLGVKKILEEHKFVGCVNRSLALMQHLTQLYLVNVQNLSQELFYEIIIFRFGNFGYLELSEPAPIFELVRLVLDTPESGWEPEDGEKDELAKYTVDLLKSKADMLMDYFSVEINEQGELTAIPLLLSNYTPNWNKLPLLMLRLASEVCLLKWFITLSKGGILSKK</sequence>
<dbReference type="PANTHER" id="PTHR10073:SF12">
    <property type="entry name" value="DNA MISMATCH REPAIR PROTEIN MLH1"/>
    <property type="match status" value="1"/>
</dbReference>
<evidence type="ECO:0000256" key="4">
    <source>
        <dbReference type="ARBA" id="ARBA00023204"/>
    </source>
</evidence>